<dbReference type="EC" id="2.5.1.18" evidence="1"/>
<evidence type="ECO:0000256" key="3">
    <source>
        <dbReference type="ARBA" id="ARBA00047960"/>
    </source>
</evidence>
<keyword evidence="6" id="KW-0732">Signal</keyword>
<evidence type="ECO:0000259" key="7">
    <source>
        <dbReference type="PROSITE" id="PS50404"/>
    </source>
</evidence>
<feature type="chain" id="PRO_5042905803" description="glutathione transferase" evidence="6">
    <location>
        <begin position="24"/>
        <end position="356"/>
    </location>
</feature>
<evidence type="ECO:0000313" key="9">
    <source>
        <dbReference type="EMBL" id="KAK6914092.1"/>
    </source>
</evidence>
<dbReference type="Gene3D" id="1.20.1050.10">
    <property type="match status" value="2"/>
</dbReference>
<dbReference type="PANTHER" id="PTHR11260:SF474">
    <property type="entry name" value="GLUTATHIONE TRANSFERASE"/>
    <property type="match status" value="1"/>
</dbReference>
<keyword evidence="10" id="KW-1185">Reference proteome</keyword>
<dbReference type="CDD" id="cd03185">
    <property type="entry name" value="GST_C_Tau"/>
    <property type="match status" value="2"/>
</dbReference>
<dbReference type="GO" id="GO:0005737">
    <property type="term" value="C:cytoplasm"/>
    <property type="evidence" value="ECO:0007669"/>
    <property type="project" value="TreeGrafter"/>
</dbReference>
<feature type="domain" description="GST C-terminal" evidence="8">
    <location>
        <begin position="88"/>
        <end position="217"/>
    </location>
</feature>
<evidence type="ECO:0000256" key="4">
    <source>
        <dbReference type="RuleBase" id="RU003494"/>
    </source>
</evidence>
<evidence type="ECO:0000256" key="5">
    <source>
        <dbReference type="SAM" id="Coils"/>
    </source>
</evidence>
<dbReference type="InterPro" id="IPR045073">
    <property type="entry name" value="Omega/Tau-like"/>
</dbReference>
<dbReference type="PROSITE" id="PS50405">
    <property type="entry name" value="GST_CTER"/>
    <property type="match status" value="2"/>
</dbReference>
<dbReference type="CDD" id="cd03058">
    <property type="entry name" value="GST_N_Tau"/>
    <property type="match status" value="1"/>
</dbReference>
<feature type="signal peptide" evidence="6">
    <location>
        <begin position="1"/>
        <end position="23"/>
    </location>
</feature>
<feature type="coiled-coil region" evidence="5">
    <location>
        <begin position="116"/>
        <end position="146"/>
    </location>
</feature>
<comment type="caution">
    <text evidence="9">The sequence shown here is derived from an EMBL/GenBank/DDBJ whole genome shotgun (WGS) entry which is preliminary data.</text>
</comment>
<dbReference type="InterPro" id="IPR045074">
    <property type="entry name" value="GST_C_Tau"/>
</dbReference>
<dbReference type="Pfam" id="PF00043">
    <property type="entry name" value="GST_C"/>
    <property type="match status" value="1"/>
</dbReference>
<dbReference type="SFLD" id="SFLDG00358">
    <property type="entry name" value="Main_(cytGST)"/>
    <property type="match status" value="1"/>
</dbReference>
<proteinExistence type="inferred from homology"/>
<evidence type="ECO:0000256" key="6">
    <source>
        <dbReference type="SAM" id="SignalP"/>
    </source>
</evidence>
<dbReference type="InterPro" id="IPR036282">
    <property type="entry name" value="Glutathione-S-Trfase_C_sf"/>
</dbReference>
<name>A0AAN8UPB6_9MAGN</name>
<dbReference type="Gene3D" id="3.40.30.10">
    <property type="entry name" value="Glutaredoxin"/>
    <property type="match status" value="1"/>
</dbReference>
<evidence type="ECO:0000256" key="2">
    <source>
        <dbReference type="ARBA" id="ARBA00022679"/>
    </source>
</evidence>
<evidence type="ECO:0000259" key="8">
    <source>
        <dbReference type="PROSITE" id="PS50405"/>
    </source>
</evidence>
<dbReference type="PANTHER" id="PTHR11260">
    <property type="entry name" value="GLUTATHIONE S-TRANSFERASE, GST, SUPERFAMILY, GST DOMAIN CONTAINING"/>
    <property type="match status" value="1"/>
</dbReference>
<dbReference type="SFLD" id="SFLDS00019">
    <property type="entry name" value="Glutathione_Transferase_(cytos"/>
    <property type="match status" value="1"/>
</dbReference>
<dbReference type="EMBL" id="JBAMMX010000026">
    <property type="protein sequence ID" value="KAK6914092.1"/>
    <property type="molecule type" value="Genomic_DNA"/>
</dbReference>
<evidence type="ECO:0000313" key="10">
    <source>
        <dbReference type="Proteomes" id="UP001370490"/>
    </source>
</evidence>
<dbReference type="InterPro" id="IPR040079">
    <property type="entry name" value="Glutathione_S-Trfase"/>
</dbReference>
<organism evidence="9 10">
    <name type="scientific">Dillenia turbinata</name>
    <dbReference type="NCBI Taxonomy" id="194707"/>
    <lineage>
        <taxon>Eukaryota</taxon>
        <taxon>Viridiplantae</taxon>
        <taxon>Streptophyta</taxon>
        <taxon>Embryophyta</taxon>
        <taxon>Tracheophyta</taxon>
        <taxon>Spermatophyta</taxon>
        <taxon>Magnoliopsida</taxon>
        <taxon>eudicotyledons</taxon>
        <taxon>Gunneridae</taxon>
        <taxon>Pentapetalae</taxon>
        <taxon>Dilleniales</taxon>
        <taxon>Dilleniaceae</taxon>
        <taxon>Dillenia</taxon>
    </lineage>
</organism>
<dbReference type="FunFam" id="1.20.1050.10:FF:000012">
    <property type="entry name" value="Tau class glutathione S-transferase"/>
    <property type="match status" value="1"/>
</dbReference>
<dbReference type="InterPro" id="IPR004046">
    <property type="entry name" value="GST_C"/>
</dbReference>
<feature type="domain" description="GST C-terminal" evidence="8">
    <location>
        <begin position="221"/>
        <end position="324"/>
    </location>
</feature>
<reference evidence="9 10" key="1">
    <citation type="submission" date="2023-12" db="EMBL/GenBank/DDBJ databases">
        <title>A high-quality genome assembly for Dillenia turbinata (Dilleniales).</title>
        <authorList>
            <person name="Chanderbali A."/>
        </authorList>
    </citation>
    <scope>NUCLEOTIDE SEQUENCE [LARGE SCALE GENOMIC DNA]</scope>
    <source>
        <strain evidence="9">LSX21</strain>
        <tissue evidence="9">Leaf</tissue>
    </source>
</reference>
<feature type="domain" description="GST N-terminal" evidence="7">
    <location>
        <begin position="4"/>
        <end position="83"/>
    </location>
</feature>
<gene>
    <name evidence="9" type="ORF">RJ641_021413</name>
</gene>
<dbReference type="Proteomes" id="UP001370490">
    <property type="component" value="Unassembled WGS sequence"/>
</dbReference>
<protein>
    <recommendedName>
        <fullName evidence="1">glutathione transferase</fullName>
        <ecNumber evidence="1">2.5.1.18</ecNumber>
    </recommendedName>
</protein>
<evidence type="ECO:0000256" key="1">
    <source>
        <dbReference type="ARBA" id="ARBA00012452"/>
    </source>
</evidence>
<dbReference type="GO" id="GO:0006749">
    <property type="term" value="P:glutathione metabolic process"/>
    <property type="evidence" value="ECO:0007669"/>
    <property type="project" value="InterPro"/>
</dbReference>
<sequence>MASQTVKLLGFWVSPFVYRVIWALKFKGVDYEYIDEDIYNKSALLLELNPVHKKVPVLIHEDRAIAESFVLLEYIDETWKENPLLPNDPYDRAMARFWARFCEEKVLNNSFMALCLEEEEDREKFVKLTIESLEKIEEELKKKKSKFLAGETIGYLDIAMGWIPYWLQIWEEVGNIKFLDPLKFPAITAWNNNMHSHPLIRENLPPRDKSVLDNSYLALCSEEEEDREKFVKLTIESLEKIEEELERKKSKFLAGETIGYLDIAMGWIPYWLQIWEEVGSIKILDPLKFPAITAWINSMLSHPLIKENLPPRDKSVVYFQKRRIEVPKILKSKKILISQLKTLRHQLQYESTGSGL</sequence>
<dbReference type="SUPFAM" id="SSF47616">
    <property type="entry name" value="GST C-terminal domain-like"/>
    <property type="match status" value="2"/>
</dbReference>
<dbReference type="InterPro" id="IPR010987">
    <property type="entry name" value="Glutathione-S-Trfase_C-like"/>
</dbReference>
<dbReference type="InterPro" id="IPR004045">
    <property type="entry name" value="Glutathione_S-Trfase_N"/>
</dbReference>
<dbReference type="SFLD" id="SFLDG01152">
    <property type="entry name" value="Main.3:_Omega-_and_Tau-like"/>
    <property type="match status" value="1"/>
</dbReference>
<dbReference type="Pfam" id="PF14497">
    <property type="entry name" value="GST_C_3"/>
    <property type="match status" value="1"/>
</dbReference>
<comment type="catalytic activity">
    <reaction evidence="3">
        <text>RX + glutathione = an S-substituted glutathione + a halide anion + H(+)</text>
        <dbReference type="Rhea" id="RHEA:16437"/>
        <dbReference type="ChEBI" id="CHEBI:15378"/>
        <dbReference type="ChEBI" id="CHEBI:16042"/>
        <dbReference type="ChEBI" id="CHEBI:17792"/>
        <dbReference type="ChEBI" id="CHEBI:57925"/>
        <dbReference type="ChEBI" id="CHEBI:90779"/>
        <dbReference type="EC" id="2.5.1.18"/>
    </reaction>
</comment>
<dbReference type="PROSITE" id="PS50404">
    <property type="entry name" value="GST_NTER"/>
    <property type="match status" value="1"/>
</dbReference>
<dbReference type="FunFam" id="3.40.30.10:FF:000014">
    <property type="entry name" value="Tau class glutathione S-transferase"/>
    <property type="match status" value="1"/>
</dbReference>
<dbReference type="InterPro" id="IPR036249">
    <property type="entry name" value="Thioredoxin-like_sf"/>
</dbReference>
<keyword evidence="5" id="KW-0175">Coiled coil</keyword>
<keyword evidence="2" id="KW-0808">Transferase</keyword>
<comment type="similarity">
    <text evidence="4">Belongs to the GST superfamily.</text>
</comment>
<feature type="non-terminal residue" evidence="9">
    <location>
        <position position="356"/>
    </location>
</feature>
<dbReference type="GO" id="GO:0004364">
    <property type="term" value="F:glutathione transferase activity"/>
    <property type="evidence" value="ECO:0007669"/>
    <property type="project" value="UniProtKB-EC"/>
</dbReference>
<dbReference type="Pfam" id="PF02798">
    <property type="entry name" value="GST_N"/>
    <property type="match status" value="1"/>
</dbReference>
<dbReference type="SUPFAM" id="SSF52833">
    <property type="entry name" value="Thioredoxin-like"/>
    <property type="match status" value="1"/>
</dbReference>
<accession>A0AAN8UPB6</accession>
<dbReference type="AlphaFoldDB" id="A0AAN8UPB6"/>